<dbReference type="PANTHER" id="PTHR11712">
    <property type="entry name" value="POLYKETIDE SYNTHASE-RELATED"/>
    <property type="match status" value="1"/>
</dbReference>
<dbReference type="UniPathway" id="UPA00094"/>
<dbReference type="Proteomes" id="UP000001296">
    <property type="component" value="Chromosome"/>
</dbReference>
<reference evidence="15 16" key="2">
    <citation type="journal article" date="2010" name="J. Bacteriol.">
        <title>Genome sequence of the polysaccharide-degrading, thermophilic anaerobe Spirochaeta thermophila DSM 6192.</title>
        <authorList>
            <person name="Angelov A."/>
            <person name="Liebl S."/>
            <person name="Ballschmiter M."/>
            <person name="Bomeke M."/>
            <person name="Lehmann R."/>
            <person name="Liesegang H."/>
            <person name="Daniel R."/>
            <person name="Liebl W."/>
        </authorList>
    </citation>
    <scope>NUCLEOTIDE SEQUENCE [LARGE SCALE GENOMIC DNA]</scope>
    <source>
        <strain evidence="16">ATCC 49972 / DSM 6192 / RI 19.B1</strain>
    </source>
</reference>
<dbReference type="eggNOG" id="COG0304">
    <property type="taxonomic scope" value="Bacteria"/>
</dbReference>
<dbReference type="EMBL" id="CP001698">
    <property type="protein sequence ID" value="ADN03082.1"/>
    <property type="molecule type" value="Genomic_DNA"/>
</dbReference>
<dbReference type="GO" id="GO:0005829">
    <property type="term" value="C:cytosol"/>
    <property type="evidence" value="ECO:0007669"/>
    <property type="project" value="TreeGrafter"/>
</dbReference>
<dbReference type="InterPro" id="IPR014030">
    <property type="entry name" value="Ketoacyl_synth_N"/>
</dbReference>
<comment type="pathway">
    <text evidence="1 11">Lipid metabolism; fatty acid biosynthesis.</text>
</comment>
<proteinExistence type="inferred from homology"/>
<dbReference type="InterPro" id="IPR014031">
    <property type="entry name" value="Ketoacyl_synth_C"/>
</dbReference>
<evidence type="ECO:0000256" key="8">
    <source>
        <dbReference type="ARBA" id="ARBA00023098"/>
    </source>
</evidence>
<dbReference type="SMART" id="SM00825">
    <property type="entry name" value="PKS_KS"/>
    <property type="match status" value="1"/>
</dbReference>
<dbReference type="InterPro" id="IPR017568">
    <property type="entry name" value="3-oxoacyl-ACP_synth-2"/>
</dbReference>
<dbReference type="PROSITE" id="PS00606">
    <property type="entry name" value="KS3_1"/>
    <property type="match status" value="1"/>
</dbReference>
<comment type="catalytic activity">
    <reaction evidence="11">
        <text>a fatty acyl-[ACP] + malonyl-[ACP] + H(+) = a 3-oxoacyl-[ACP] + holo-[ACP] + CO2</text>
        <dbReference type="Rhea" id="RHEA:22836"/>
        <dbReference type="Rhea" id="RHEA-COMP:9623"/>
        <dbReference type="Rhea" id="RHEA-COMP:9685"/>
        <dbReference type="Rhea" id="RHEA-COMP:9916"/>
        <dbReference type="Rhea" id="RHEA-COMP:14125"/>
        <dbReference type="ChEBI" id="CHEBI:15378"/>
        <dbReference type="ChEBI" id="CHEBI:16526"/>
        <dbReference type="ChEBI" id="CHEBI:64479"/>
        <dbReference type="ChEBI" id="CHEBI:78449"/>
        <dbReference type="ChEBI" id="CHEBI:78776"/>
        <dbReference type="ChEBI" id="CHEBI:138651"/>
    </reaction>
</comment>
<dbReference type="PANTHER" id="PTHR11712:SF336">
    <property type="entry name" value="3-OXOACYL-[ACYL-CARRIER-PROTEIN] SYNTHASE, MITOCHONDRIAL"/>
    <property type="match status" value="1"/>
</dbReference>
<keyword evidence="5 11" id="KW-0444">Lipid biosynthesis</keyword>
<feature type="active site" description="For beta-ketoacyl synthase activity" evidence="12">
    <location>
        <position position="162"/>
    </location>
</feature>
<sequence>MKKRVVITGMGAVTSLGHSVPQLWEAVKRGECGIDRITHFDTTEYACRIAAEVKDFDARAVIGKEARKMDPFSQFAVASAIEAMRDAGLADGGVDPERLGVVIGNGIGGFETLEDSFRTLFEKGPSRVAPLTIPKIIGNIAPGNIAMYFNAQGPCYTITTACSSGTDAIGEGLRLIREDEADVVIVGGTEAAITPLGIAGFIVIQALSTKYNDSPKKASRPFDKHRDGFVMGEGAGVLILESLEHAKARGARIHAELAGYGMTCDAYHLTAPHPEGRGAVRAIQRALRDAGLSPEDIDYVNAHGTSTPLNDPIETRAIKQAFGDHAYKLKVSSTKSMTGHCIGAAGAIEAILSTMAIVDQFFPPTINQEEPDPECDLDYVPNEGKKGRIRAAISETFGFGGHNGVVVIKEYRE</sequence>
<dbReference type="GO" id="GO:0006633">
    <property type="term" value="P:fatty acid biosynthetic process"/>
    <property type="evidence" value="ECO:0007669"/>
    <property type="project" value="UniProtKB-UniRule"/>
</dbReference>
<evidence type="ECO:0000256" key="5">
    <source>
        <dbReference type="ARBA" id="ARBA00022516"/>
    </source>
</evidence>
<evidence type="ECO:0000313" key="15">
    <source>
        <dbReference type="EMBL" id="ADN03082.1"/>
    </source>
</evidence>
<evidence type="ECO:0000259" key="14">
    <source>
        <dbReference type="PROSITE" id="PS52004"/>
    </source>
</evidence>
<evidence type="ECO:0000256" key="7">
    <source>
        <dbReference type="ARBA" id="ARBA00022832"/>
    </source>
</evidence>
<evidence type="ECO:0000256" key="9">
    <source>
        <dbReference type="ARBA" id="ARBA00023160"/>
    </source>
</evidence>
<dbReference type="Gene3D" id="3.40.47.10">
    <property type="match status" value="1"/>
</dbReference>
<evidence type="ECO:0000256" key="1">
    <source>
        <dbReference type="ARBA" id="ARBA00005194"/>
    </source>
</evidence>
<dbReference type="Pfam" id="PF00109">
    <property type="entry name" value="ketoacyl-synt"/>
    <property type="match status" value="1"/>
</dbReference>
<dbReference type="AlphaFoldDB" id="E0RRA5"/>
<dbReference type="GO" id="GO:0004315">
    <property type="term" value="F:3-oxoacyl-[acyl-carrier-protein] synthase activity"/>
    <property type="evidence" value="ECO:0007669"/>
    <property type="project" value="UniProtKB-UniRule"/>
</dbReference>
<dbReference type="NCBIfam" id="TIGR03150">
    <property type="entry name" value="fabF"/>
    <property type="match status" value="1"/>
</dbReference>
<dbReference type="FunFam" id="3.40.47.10:FF:000009">
    <property type="entry name" value="3-oxoacyl-[acyl-carrier-protein] synthase 2"/>
    <property type="match status" value="1"/>
</dbReference>
<evidence type="ECO:0000256" key="12">
    <source>
        <dbReference type="PIRSR" id="PIRSR000447-1"/>
    </source>
</evidence>
<evidence type="ECO:0000256" key="3">
    <source>
        <dbReference type="ARBA" id="ARBA00012356"/>
    </source>
</evidence>
<evidence type="ECO:0000256" key="13">
    <source>
        <dbReference type="RuleBase" id="RU003694"/>
    </source>
</evidence>
<dbReference type="Pfam" id="PF02801">
    <property type="entry name" value="Ketoacyl-synt_C"/>
    <property type="match status" value="1"/>
</dbReference>
<feature type="domain" description="Ketosynthase family 3 (KS3)" evidence="14">
    <location>
        <begin position="2"/>
        <end position="410"/>
    </location>
</feature>
<comment type="similarity">
    <text evidence="2 11 13">Belongs to the thiolase-like superfamily. Beta-ketoacyl-ACP synthases family.</text>
</comment>
<dbReference type="SUPFAM" id="SSF53901">
    <property type="entry name" value="Thiolase-like"/>
    <property type="match status" value="2"/>
</dbReference>
<keyword evidence="10 11" id="KW-0012">Acyltransferase</keyword>
<dbReference type="PROSITE" id="PS52004">
    <property type="entry name" value="KS3_2"/>
    <property type="match status" value="1"/>
</dbReference>
<accession>E0RRA5</accession>
<dbReference type="InterPro" id="IPR000794">
    <property type="entry name" value="Beta-ketoacyl_synthase"/>
</dbReference>
<evidence type="ECO:0000313" key="16">
    <source>
        <dbReference type="Proteomes" id="UP000001296"/>
    </source>
</evidence>
<evidence type="ECO:0000256" key="2">
    <source>
        <dbReference type="ARBA" id="ARBA00008467"/>
    </source>
</evidence>
<evidence type="ECO:0000256" key="4">
    <source>
        <dbReference type="ARBA" id="ARBA00014657"/>
    </source>
</evidence>
<comment type="catalytic activity">
    <reaction evidence="11">
        <text>(9Z)-hexadecenoyl-[ACP] + malonyl-[ACP] + H(+) = 3-oxo-(11Z)-octadecenoyl-[ACP] + holo-[ACP] + CO2</text>
        <dbReference type="Rhea" id="RHEA:55040"/>
        <dbReference type="Rhea" id="RHEA-COMP:9623"/>
        <dbReference type="Rhea" id="RHEA-COMP:9685"/>
        <dbReference type="Rhea" id="RHEA-COMP:10800"/>
        <dbReference type="Rhea" id="RHEA-COMP:14074"/>
        <dbReference type="ChEBI" id="CHEBI:15378"/>
        <dbReference type="ChEBI" id="CHEBI:16526"/>
        <dbReference type="ChEBI" id="CHEBI:64479"/>
        <dbReference type="ChEBI" id="CHEBI:78449"/>
        <dbReference type="ChEBI" id="CHEBI:83989"/>
        <dbReference type="ChEBI" id="CHEBI:138538"/>
        <dbReference type="EC" id="2.3.1.179"/>
    </reaction>
</comment>
<evidence type="ECO:0000256" key="11">
    <source>
        <dbReference type="PIRNR" id="PIRNR000447"/>
    </source>
</evidence>
<keyword evidence="6 11" id="KW-0808">Transferase</keyword>
<reference key="1">
    <citation type="submission" date="2009-08" db="EMBL/GenBank/DDBJ databases">
        <title>The genome sequence of Spirochaeta thermophila DSM6192.</title>
        <authorList>
            <person name="Angelov A."/>
            <person name="Mientus M."/>
            <person name="Wittenberg S."/>
            <person name="Lehmann R."/>
            <person name="Liesegang H."/>
            <person name="Daniel R."/>
            <person name="Liebl W."/>
        </authorList>
    </citation>
    <scope>NUCLEOTIDE SEQUENCE</scope>
    <source>
        <strain>DSM 6192</strain>
    </source>
</reference>
<dbReference type="CDD" id="cd00834">
    <property type="entry name" value="KAS_I_II"/>
    <property type="match status" value="1"/>
</dbReference>
<dbReference type="HOGENOM" id="CLU_000022_69_2_12"/>
<gene>
    <name evidence="15" type="ordered locus">STHERM_c21530</name>
</gene>
<dbReference type="NCBIfam" id="NF005589">
    <property type="entry name" value="PRK07314.1"/>
    <property type="match status" value="1"/>
</dbReference>
<evidence type="ECO:0000256" key="6">
    <source>
        <dbReference type="ARBA" id="ARBA00022679"/>
    </source>
</evidence>
<name>E0RRA5_WINT6</name>
<evidence type="ECO:0000256" key="10">
    <source>
        <dbReference type="ARBA" id="ARBA00023315"/>
    </source>
</evidence>
<dbReference type="EC" id="2.3.1.179" evidence="3 11"/>
<keyword evidence="7" id="KW-0276">Fatty acid metabolism</keyword>
<dbReference type="InterPro" id="IPR018201">
    <property type="entry name" value="Ketoacyl_synth_AS"/>
</dbReference>
<organism evidence="15 16">
    <name type="scientific">Winmispira thermophila (strain ATCC 49972 / DSM 6192 / RI 19.B1)</name>
    <name type="common">Spirochaeta thermophila</name>
    <dbReference type="NCBI Taxonomy" id="665571"/>
    <lineage>
        <taxon>Bacteria</taxon>
        <taxon>Pseudomonadati</taxon>
        <taxon>Spirochaetota</taxon>
        <taxon>Spirochaetia</taxon>
        <taxon>Winmispirales</taxon>
        <taxon>Winmispiraceae</taxon>
        <taxon>Winmispira</taxon>
    </lineage>
</organism>
<keyword evidence="9 11" id="KW-0275">Fatty acid biosynthesis</keyword>
<dbReference type="InterPro" id="IPR020841">
    <property type="entry name" value="PKS_Beta-ketoAc_synthase_dom"/>
</dbReference>
<protein>
    <recommendedName>
        <fullName evidence="4 11">3-oxoacyl-[acyl-carrier-protein] synthase 2</fullName>
        <ecNumber evidence="3 11">2.3.1.179</ecNumber>
    </recommendedName>
</protein>
<dbReference type="PIRSF" id="PIRSF000447">
    <property type="entry name" value="KAS_II"/>
    <property type="match status" value="1"/>
</dbReference>
<dbReference type="RefSeq" id="WP_013314920.1">
    <property type="nucleotide sequence ID" value="NC_014484.1"/>
</dbReference>
<dbReference type="InterPro" id="IPR016039">
    <property type="entry name" value="Thiolase-like"/>
</dbReference>
<keyword evidence="8" id="KW-0443">Lipid metabolism</keyword>
<dbReference type="PaxDb" id="665571-STHERM_c21530"/>
<comment type="function">
    <text evidence="11">Involved in the type II fatty acid elongation cycle. Catalyzes the elongation of a wide range of acyl-ACP by the addition of two carbons from malonyl-ACP to an acyl acceptor. Can efficiently catalyze the conversion of palmitoleoyl-ACP (cis-hexadec-9-enoyl-ACP) to cis-vaccenoyl-ACP (cis-octadec-11-enoyl-ACP), an essential step in the thermal regulation of fatty acid composition.</text>
</comment>
<dbReference type="KEGG" id="sta:STHERM_c21530"/>